<dbReference type="Gene3D" id="3.60.15.10">
    <property type="entry name" value="Ribonuclease Z/Hydroxyacylglutathione hydrolase-like"/>
    <property type="match status" value="1"/>
</dbReference>
<evidence type="ECO:0000313" key="4">
    <source>
        <dbReference type="Proteomes" id="UP001358417"/>
    </source>
</evidence>
<dbReference type="InterPro" id="IPR036866">
    <property type="entry name" value="RibonucZ/Hydroxyglut_hydro"/>
</dbReference>
<dbReference type="Pfam" id="PF00753">
    <property type="entry name" value="Lactamase_B"/>
    <property type="match status" value="1"/>
</dbReference>
<feature type="region of interest" description="Disordered" evidence="1">
    <location>
        <begin position="336"/>
        <end position="364"/>
    </location>
</feature>
<dbReference type="SUPFAM" id="SSF56281">
    <property type="entry name" value="Metallo-hydrolase/oxidoreductase"/>
    <property type="match status" value="1"/>
</dbReference>
<keyword evidence="4" id="KW-1185">Reference proteome</keyword>
<reference evidence="3 4" key="1">
    <citation type="submission" date="2023-08" db="EMBL/GenBank/DDBJ databases">
        <title>Black Yeasts Isolated from many extreme environments.</title>
        <authorList>
            <person name="Coleine C."/>
            <person name="Stajich J.E."/>
            <person name="Selbmann L."/>
        </authorList>
    </citation>
    <scope>NUCLEOTIDE SEQUENCE [LARGE SCALE GENOMIC DNA]</scope>
    <source>
        <strain evidence="3 4">CCFEE 5792</strain>
    </source>
</reference>
<dbReference type="SMART" id="SM00849">
    <property type="entry name" value="Lactamase_B"/>
    <property type="match status" value="1"/>
</dbReference>
<evidence type="ECO:0000256" key="1">
    <source>
        <dbReference type="SAM" id="MobiDB-lite"/>
    </source>
</evidence>
<dbReference type="AlphaFoldDB" id="A0AAV9NAZ4"/>
<dbReference type="GeneID" id="89970527"/>
<dbReference type="EMBL" id="JAVRRD010000012">
    <property type="protein sequence ID" value="KAK5053341.1"/>
    <property type="molecule type" value="Genomic_DNA"/>
</dbReference>
<evidence type="ECO:0000259" key="2">
    <source>
        <dbReference type="SMART" id="SM00849"/>
    </source>
</evidence>
<name>A0AAV9NAZ4_9EURO</name>
<comment type="caution">
    <text evidence="3">The sequence shown here is derived from an EMBL/GenBank/DDBJ whole genome shotgun (WGS) entry which is preliminary data.</text>
</comment>
<protein>
    <recommendedName>
        <fullName evidence="2">Metallo-beta-lactamase domain-containing protein</fullName>
    </recommendedName>
</protein>
<feature type="domain" description="Metallo-beta-lactamase" evidence="2">
    <location>
        <begin position="421"/>
        <end position="588"/>
    </location>
</feature>
<dbReference type="Proteomes" id="UP001358417">
    <property type="component" value="Unassembled WGS sequence"/>
</dbReference>
<organism evidence="3 4">
    <name type="scientific">Exophiala bonariae</name>
    <dbReference type="NCBI Taxonomy" id="1690606"/>
    <lineage>
        <taxon>Eukaryota</taxon>
        <taxon>Fungi</taxon>
        <taxon>Dikarya</taxon>
        <taxon>Ascomycota</taxon>
        <taxon>Pezizomycotina</taxon>
        <taxon>Eurotiomycetes</taxon>
        <taxon>Chaetothyriomycetidae</taxon>
        <taxon>Chaetothyriales</taxon>
        <taxon>Herpotrichiellaceae</taxon>
        <taxon>Exophiala</taxon>
    </lineage>
</organism>
<dbReference type="RefSeq" id="XP_064706783.1">
    <property type="nucleotide sequence ID" value="XM_064845929.1"/>
</dbReference>
<gene>
    <name evidence="3" type="ORF">LTR84_002315</name>
</gene>
<proteinExistence type="predicted"/>
<accession>A0AAV9NAZ4</accession>
<sequence>MPGLPQARATTAKFFSCLTRYLQSLQRYLSNSMMQTYLLKATKLLLLSAVGQALPTAQRTQCSQSTSNPADLLNGVIDAMGGFEALNMTIGLTYESSSIYRSQTLTQNYNLHLSDQTVAEAGTQNISFLFSDGILRQRLDRKYQYGFYWLWAFPDLKPMIDFSLVVQAGPNASACFNKGQNSFFADDPSQALGYADGYLTDYLVQSAQQLALPHLLQQFHTRSSDLTSSCVTVAAGDNKTQVSYSALHDAHFDLTLIIDDDTRLPYAVRVNEDHKVFGPSTSDVVFLNYTVDPAGNGNSLRLPHRVQTVYNQEAVLEDFVIDKIIVNPTFAADLFDASPPPSATGPGSSSSETANAPRTDREYPRSEVHEFFEAGLWGGPFGDMFNVSDVVVQPVFPNGTTPQIMNLYVGYPDYIQLLVEFDDGLLITDAPGHRSKIILDWVAQNMHGKKITHVVPSHHHRDHAGGVADYLSAGAALVIPEVAKEFYQNLPGGPFTVITYNDAAPFVLKDSQVQVSSFWLDESPHARDWSYAVASHGCQISDVVVFNADVVNPGQGPVAKWDTGAARAFLRNAIDRGVPRGATLVGSHGSSEIGLGTQDSLANIADLAGVVYPQMEDDGLWC</sequence>
<evidence type="ECO:0000313" key="3">
    <source>
        <dbReference type="EMBL" id="KAK5053341.1"/>
    </source>
</evidence>
<dbReference type="InterPro" id="IPR001279">
    <property type="entry name" value="Metallo-B-lactamas"/>
</dbReference>